<sequence length="374" mass="41499">MIYLDYAATTPIKREVLHVFNEVSMNYFGNPSSLHDIGSEAMKLLELCRKELADKMNGESDGIYFTSGGSESNILAIRSLVDAYKDKGHHLITTATEHSSVFHLFKQLESEGFSVTYLSVDEYGHIRLDELKKAINQRTILASIQHSNSEIGTIQPVEEIGRILNENGIIFHCDCVQTFGKVPINIKKYHIDSLSISSHKIYGPKGVGACYINPTLLWKAQLPDTTHENGFRPGTVNVPGIAAFTTAAQIIYSEMQENIKKYRALRNRMITLIQDLNLGIMVEGHGDEQLPHIVGLSIPGIQGQYVMLECNRYGIAISTGSACQVGQQKPSKTMMAIGKSTDEAKQLIRISFGDQTVESEIEKVVDVLHSIVKK</sequence>
<dbReference type="InterPro" id="IPR016454">
    <property type="entry name" value="Cysteine_dSase"/>
</dbReference>
<dbReference type="PANTHER" id="PTHR11601">
    <property type="entry name" value="CYSTEINE DESULFURYLASE FAMILY MEMBER"/>
    <property type="match status" value="1"/>
</dbReference>
<dbReference type="InterPro" id="IPR015422">
    <property type="entry name" value="PyrdxlP-dep_Trfase_small"/>
</dbReference>
<organism evidence="4 5">
    <name type="scientific">Fredinandcohnia quinoae</name>
    <dbReference type="NCBI Taxonomy" id="2918902"/>
    <lineage>
        <taxon>Bacteria</taxon>
        <taxon>Bacillati</taxon>
        <taxon>Bacillota</taxon>
        <taxon>Bacilli</taxon>
        <taxon>Bacillales</taxon>
        <taxon>Bacillaceae</taxon>
        <taxon>Fredinandcohnia</taxon>
    </lineage>
</organism>
<dbReference type="GO" id="GO:0003824">
    <property type="term" value="F:catalytic activity"/>
    <property type="evidence" value="ECO:0007669"/>
    <property type="project" value="UniProtKB-ARBA"/>
</dbReference>
<dbReference type="Gene3D" id="3.90.1150.10">
    <property type="entry name" value="Aspartate Aminotransferase, domain 1"/>
    <property type="match status" value="1"/>
</dbReference>
<evidence type="ECO:0000256" key="2">
    <source>
        <dbReference type="ARBA" id="ARBA00022898"/>
    </source>
</evidence>
<dbReference type="InterPro" id="IPR000192">
    <property type="entry name" value="Aminotrans_V_dom"/>
</dbReference>
<keyword evidence="5" id="KW-1185">Reference proteome</keyword>
<evidence type="ECO:0000256" key="1">
    <source>
        <dbReference type="ARBA" id="ARBA00001933"/>
    </source>
</evidence>
<dbReference type="InterPro" id="IPR015421">
    <property type="entry name" value="PyrdxlP-dep_Trfase_major"/>
</dbReference>
<evidence type="ECO:0000313" key="4">
    <source>
        <dbReference type="EMBL" id="MCH1625709.1"/>
    </source>
</evidence>
<dbReference type="RefSeq" id="WP_240255423.1">
    <property type="nucleotide sequence ID" value="NZ_JAKTTI010000013.1"/>
</dbReference>
<dbReference type="NCBIfam" id="NF002806">
    <property type="entry name" value="PRK02948.1"/>
    <property type="match status" value="1"/>
</dbReference>
<comment type="cofactor">
    <cofactor evidence="1">
        <name>pyridoxal 5'-phosphate</name>
        <dbReference type="ChEBI" id="CHEBI:597326"/>
    </cofactor>
</comment>
<dbReference type="InterPro" id="IPR015424">
    <property type="entry name" value="PyrdxlP-dep_Trfase"/>
</dbReference>
<gene>
    <name evidence="4" type="ORF">MJG50_10245</name>
</gene>
<proteinExistence type="predicted"/>
<evidence type="ECO:0000313" key="5">
    <source>
        <dbReference type="Proteomes" id="UP001431131"/>
    </source>
</evidence>
<dbReference type="Gene3D" id="3.40.640.10">
    <property type="entry name" value="Type I PLP-dependent aspartate aminotransferase-like (Major domain)"/>
    <property type="match status" value="1"/>
</dbReference>
<dbReference type="PIRSF" id="PIRSF005572">
    <property type="entry name" value="NifS"/>
    <property type="match status" value="1"/>
</dbReference>
<name>A0AAW5E2C9_9BACI</name>
<comment type="caution">
    <text evidence="4">The sequence shown here is derived from an EMBL/GenBank/DDBJ whole genome shotgun (WGS) entry which is preliminary data.</text>
</comment>
<keyword evidence="2" id="KW-0663">Pyridoxal phosphate</keyword>
<dbReference type="SUPFAM" id="SSF53383">
    <property type="entry name" value="PLP-dependent transferases"/>
    <property type="match status" value="1"/>
</dbReference>
<dbReference type="EMBL" id="JAKTTI010000013">
    <property type="protein sequence ID" value="MCH1625709.1"/>
    <property type="molecule type" value="Genomic_DNA"/>
</dbReference>
<dbReference type="AlphaFoldDB" id="A0AAW5E2C9"/>
<protein>
    <submittedName>
        <fullName evidence="4">IscS subfamily cysteine desulfurase</fullName>
    </submittedName>
</protein>
<dbReference type="Pfam" id="PF00266">
    <property type="entry name" value="Aminotran_5"/>
    <property type="match status" value="1"/>
</dbReference>
<reference evidence="4" key="1">
    <citation type="submission" date="2022-02" db="EMBL/GenBank/DDBJ databases">
        <title>Fredinandcohnia quinoae sp. nov. isolated from Chenopodium quinoa seeds.</title>
        <authorList>
            <person name="Saati-Santamaria Z."/>
            <person name="Flores-Felix J.D."/>
            <person name="Igual J.M."/>
            <person name="Velazquez E."/>
            <person name="Garcia-Fraile P."/>
            <person name="Martinez-Molina E."/>
        </authorList>
    </citation>
    <scope>NUCLEOTIDE SEQUENCE</scope>
    <source>
        <strain evidence="4">SECRCQ15</strain>
    </source>
</reference>
<dbReference type="PANTHER" id="PTHR11601:SF36">
    <property type="entry name" value="CYSTEINE DESULFURASE NIFS-RELATED"/>
    <property type="match status" value="1"/>
</dbReference>
<feature type="domain" description="Aminotransferase class V" evidence="3">
    <location>
        <begin position="2"/>
        <end position="364"/>
    </location>
</feature>
<evidence type="ECO:0000259" key="3">
    <source>
        <dbReference type="Pfam" id="PF00266"/>
    </source>
</evidence>
<dbReference type="Proteomes" id="UP001431131">
    <property type="component" value="Unassembled WGS sequence"/>
</dbReference>
<accession>A0AAW5E2C9</accession>